<dbReference type="InterPro" id="IPR037185">
    <property type="entry name" value="EmrE-like"/>
</dbReference>
<dbReference type="PANTHER" id="PTHR22911:SF103">
    <property type="entry name" value="BLR2811 PROTEIN"/>
    <property type="match status" value="1"/>
</dbReference>
<feature type="transmembrane region" description="Helical" evidence="1">
    <location>
        <begin position="157"/>
        <end position="175"/>
    </location>
</feature>
<dbReference type="SUPFAM" id="SSF103481">
    <property type="entry name" value="Multidrug resistance efflux transporter EmrE"/>
    <property type="match status" value="2"/>
</dbReference>
<dbReference type="InterPro" id="IPR000620">
    <property type="entry name" value="EamA_dom"/>
</dbReference>
<feature type="transmembrane region" description="Helical" evidence="1">
    <location>
        <begin position="215"/>
        <end position="236"/>
    </location>
</feature>
<accession>A0A2T5VAW2</accession>
<evidence type="ECO:0000313" key="3">
    <source>
        <dbReference type="EMBL" id="PTW60893.1"/>
    </source>
</evidence>
<feature type="domain" description="EamA" evidence="2">
    <location>
        <begin position="16"/>
        <end position="147"/>
    </location>
</feature>
<dbReference type="GO" id="GO:0016020">
    <property type="term" value="C:membrane"/>
    <property type="evidence" value="ECO:0007669"/>
    <property type="project" value="InterPro"/>
</dbReference>
<reference evidence="3 4" key="1">
    <citation type="submission" date="2018-04" db="EMBL/GenBank/DDBJ databases">
        <title>Genomic Encyclopedia of Archaeal and Bacterial Type Strains, Phase II (KMG-II): from individual species to whole genera.</title>
        <authorList>
            <person name="Goeker M."/>
        </authorList>
    </citation>
    <scope>NUCLEOTIDE SEQUENCE [LARGE SCALE GENOMIC DNA]</scope>
    <source>
        <strain evidence="3 4">DSM 23382</strain>
    </source>
</reference>
<evidence type="ECO:0000259" key="2">
    <source>
        <dbReference type="Pfam" id="PF00892"/>
    </source>
</evidence>
<feature type="transmembrane region" description="Helical" evidence="1">
    <location>
        <begin position="53"/>
        <end position="71"/>
    </location>
</feature>
<evidence type="ECO:0000256" key="1">
    <source>
        <dbReference type="SAM" id="Phobius"/>
    </source>
</evidence>
<keyword evidence="1" id="KW-0812">Transmembrane</keyword>
<protein>
    <submittedName>
        <fullName evidence="3">Drug/metabolite transporter (DMT)-like permease</fullName>
    </submittedName>
</protein>
<feature type="transmembrane region" description="Helical" evidence="1">
    <location>
        <begin position="243"/>
        <end position="263"/>
    </location>
</feature>
<evidence type="ECO:0000313" key="4">
    <source>
        <dbReference type="Proteomes" id="UP000244081"/>
    </source>
</evidence>
<feature type="transmembrane region" description="Helical" evidence="1">
    <location>
        <begin position="269"/>
        <end position="287"/>
    </location>
</feature>
<proteinExistence type="predicted"/>
<dbReference type="EMBL" id="QAYG01000003">
    <property type="protein sequence ID" value="PTW60893.1"/>
    <property type="molecule type" value="Genomic_DNA"/>
</dbReference>
<feature type="transmembrane region" description="Helical" evidence="1">
    <location>
        <begin position="12"/>
        <end position="33"/>
    </location>
</feature>
<feature type="transmembrane region" description="Helical" evidence="1">
    <location>
        <begin position="187"/>
        <end position="209"/>
    </location>
</feature>
<keyword evidence="4" id="KW-1185">Reference proteome</keyword>
<feature type="domain" description="EamA" evidence="2">
    <location>
        <begin position="159"/>
        <end position="285"/>
    </location>
</feature>
<comment type="caution">
    <text evidence="3">The sequence shown here is derived from an EMBL/GenBank/DDBJ whole genome shotgun (WGS) entry which is preliminary data.</text>
</comment>
<feature type="transmembrane region" description="Helical" evidence="1">
    <location>
        <begin position="107"/>
        <end position="124"/>
    </location>
</feature>
<feature type="transmembrane region" description="Helical" evidence="1">
    <location>
        <begin position="133"/>
        <end position="151"/>
    </location>
</feature>
<feature type="transmembrane region" description="Helical" evidence="1">
    <location>
        <begin position="83"/>
        <end position="101"/>
    </location>
</feature>
<dbReference type="Proteomes" id="UP000244081">
    <property type="component" value="Unassembled WGS sequence"/>
</dbReference>
<sequence>MTTTDTLDPWKQTFAGITMMCAGVALLCVNDALAKTLIETYSPLQILFLRNSLALPFAFVLALAMGGTAGLRTYRPQAHALRGVLWICATISFFTGLKYLGLAEATALVFAAPVFITALSAILLRERVGWRRWLAVLVGLGGVIIVVRPGGATFQTASLLPIATAFLYALLMISARWVDKRESVWTLLFYLTATSAVMSGVIVPFVWIGVRAQDIWLFLGVATFGTGGITLITQAFRFAPAAVVAPMDYTALIWATALGWLIWHEIPDAATYLGAGVIIASGVYIVLRERRLSRRG</sequence>
<dbReference type="RefSeq" id="WP_245926756.1">
    <property type="nucleotide sequence ID" value="NZ_QAYG01000003.1"/>
</dbReference>
<keyword evidence="1" id="KW-0472">Membrane</keyword>
<dbReference type="Pfam" id="PF00892">
    <property type="entry name" value="EamA"/>
    <property type="match status" value="2"/>
</dbReference>
<keyword evidence="1" id="KW-1133">Transmembrane helix</keyword>
<gene>
    <name evidence="3" type="ORF">C8N35_10373</name>
</gene>
<dbReference type="PANTHER" id="PTHR22911">
    <property type="entry name" value="ACYL-MALONYL CONDENSING ENZYME-RELATED"/>
    <property type="match status" value="1"/>
</dbReference>
<name>A0A2T5VAW2_9HYPH</name>
<dbReference type="AlphaFoldDB" id="A0A2T5VAW2"/>
<organism evidence="3 4">
    <name type="scientific">Breoghania corrubedonensis</name>
    <dbReference type="NCBI Taxonomy" id="665038"/>
    <lineage>
        <taxon>Bacteria</taxon>
        <taxon>Pseudomonadati</taxon>
        <taxon>Pseudomonadota</taxon>
        <taxon>Alphaproteobacteria</taxon>
        <taxon>Hyphomicrobiales</taxon>
        <taxon>Stappiaceae</taxon>
        <taxon>Breoghania</taxon>
    </lineage>
</organism>